<proteinExistence type="predicted"/>
<keyword evidence="4" id="KW-1185">Reference proteome</keyword>
<feature type="transmembrane region" description="Helical" evidence="2">
    <location>
        <begin position="110"/>
        <end position="133"/>
    </location>
</feature>
<dbReference type="SUPFAM" id="SSF56784">
    <property type="entry name" value="HAD-like"/>
    <property type="match status" value="1"/>
</dbReference>
<keyword evidence="2" id="KW-0472">Membrane</keyword>
<keyword evidence="1" id="KW-1278">Translocase</keyword>
<dbReference type="Pfam" id="PF00702">
    <property type="entry name" value="Hydrolase"/>
    <property type="match status" value="1"/>
</dbReference>
<dbReference type="AlphaFoldDB" id="A0A9W8AX48"/>
<dbReference type="OrthoDB" id="432719at2759"/>
<reference evidence="3" key="1">
    <citation type="submission" date="2022-07" db="EMBL/GenBank/DDBJ databases">
        <title>Phylogenomic reconstructions and comparative analyses of Kickxellomycotina fungi.</title>
        <authorList>
            <person name="Reynolds N.K."/>
            <person name="Stajich J.E."/>
            <person name="Barry K."/>
            <person name="Grigoriev I.V."/>
            <person name="Crous P."/>
            <person name="Smith M.E."/>
        </authorList>
    </citation>
    <scope>NUCLEOTIDE SEQUENCE</scope>
    <source>
        <strain evidence="3">RSA 567</strain>
    </source>
</reference>
<evidence type="ECO:0000256" key="2">
    <source>
        <dbReference type="SAM" id="Phobius"/>
    </source>
</evidence>
<dbReference type="Proteomes" id="UP001151582">
    <property type="component" value="Unassembled WGS sequence"/>
</dbReference>
<accession>A0A9W8AX48</accession>
<dbReference type="GO" id="GO:0016020">
    <property type="term" value="C:membrane"/>
    <property type="evidence" value="ECO:0007669"/>
    <property type="project" value="InterPro"/>
</dbReference>
<feature type="transmembrane region" description="Helical" evidence="2">
    <location>
        <begin position="139"/>
        <end position="158"/>
    </location>
</feature>
<dbReference type="EMBL" id="JANBQB010000826">
    <property type="protein sequence ID" value="KAJ1973424.1"/>
    <property type="molecule type" value="Genomic_DNA"/>
</dbReference>
<keyword evidence="2" id="KW-0812">Transmembrane</keyword>
<gene>
    <name evidence="3" type="primary">CCC2_1</name>
    <name evidence="3" type="ORF">H4R34_005081</name>
</gene>
<dbReference type="GO" id="GO:0016887">
    <property type="term" value="F:ATP hydrolysis activity"/>
    <property type="evidence" value="ECO:0007669"/>
    <property type="project" value="InterPro"/>
</dbReference>
<organism evidence="3 4">
    <name type="scientific">Dimargaris verticillata</name>
    <dbReference type="NCBI Taxonomy" id="2761393"/>
    <lineage>
        <taxon>Eukaryota</taxon>
        <taxon>Fungi</taxon>
        <taxon>Fungi incertae sedis</taxon>
        <taxon>Zoopagomycota</taxon>
        <taxon>Kickxellomycotina</taxon>
        <taxon>Dimargaritomycetes</taxon>
        <taxon>Dimargaritales</taxon>
        <taxon>Dimargaritaceae</taxon>
        <taxon>Dimargaris</taxon>
    </lineage>
</organism>
<evidence type="ECO:0000256" key="1">
    <source>
        <dbReference type="ARBA" id="ARBA00022967"/>
    </source>
</evidence>
<name>A0A9W8AX48_9FUNG</name>
<sequence length="256" mass="27459">MVTGDQEFTARAIARQCLIDEVHAGVSPHGKAEIIRQQRDNGRGHVIAMVGDGVNDSPALATADVGIAIATGADVAMEAAHMVLMKADLTDVVTALDLSRTIFRRIKLNFVWATMYNLVGIPVAMGFLLPWGIMLHPMMAGAAMAFSSVSVVCSSLLLKLYRRPICKAPSDFGHLSSSAAFGKASTSGQHDDTHVRVPLYPPSATDRLRSFELLDDGIDADRDLALASVGKPVRQAKPFPTGKQMGDYTLVLDVEE</sequence>
<keyword evidence="2" id="KW-1133">Transmembrane helix</keyword>
<dbReference type="GO" id="GO:0005524">
    <property type="term" value="F:ATP binding"/>
    <property type="evidence" value="ECO:0007669"/>
    <property type="project" value="InterPro"/>
</dbReference>
<evidence type="ECO:0000313" key="3">
    <source>
        <dbReference type="EMBL" id="KAJ1973424.1"/>
    </source>
</evidence>
<dbReference type="GO" id="GO:0055070">
    <property type="term" value="P:copper ion homeostasis"/>
    <property type="evidence" value="ECO:0007669"/>
    <property type="project" value="TreeGrafter"/>
</dbReference>
<dbReference type="PRINTS" id="PR00119">
    <property type="entry name" value="CATATPASE"/>
</dbReference>
<dbReference type="InterPro" id="IPR036412">
    <property type="entry name" value="HAD-like_sf"/>
</dbReference>
<evidence type="ECO:0000313" key="4">
    <source>
        <dbReference type="Proteomes" id="UP001151582"/>
    </source>
</evidence>
<dbReference type="NCBIfam" id="TIGR01494">
    <property type="entry name" value="ATPase_P-type"/>
    <property type="match status" value="1"/>
</dbReference>
<dbReference type="PANTHER" id="PTHR43520">
    <property type="entry name" value="ATP7, ISOFORM B"/>
    <property type="match status" value="1"/>
</dbReference>
<dbReference type="InterPro" id="IPR023214">
    <property type="entry name" value="HAD_sf"/>
</dbReference>
<dbReference type="Gene3D" id="3.40.50.1000">
    <property type="entry name" value="HAD superfamily/HAD-like"/>
    <property type="match status" value="1"/>
</dbReference>
<dbReference type="GO" id="GO:0005507">
    <property type="term" value="F:copper ion binding"/>
    <property type="evidence" value="ECO:0007669"/>
    <property type="project" value="TreeGrafter"/>
</dbReference>
<protein>
    <submittedName>
        <fullName evidence="3">Cu(2+)-transporting P-type ATPase</fullName>
    </submittedName>
</protein>
<dbReference type="InterPro" id="IPR001757">
    <property type="entry name" value="P_typ_ATPase"/>
</dbReference>
<dbReference type="PANTHER" id="PTHR43520:SF8">
    <property type="entry name" value="P-TYPE CU(+) TRANSPORTER"/>
    <property type="match status" value="1"/>
</dbReference>
<dbReference type="GO" id="GO:0043682">
    <property type="term" value="F:P-type divalent copper transporter activity"/>
    <property type="evidence" value="ECO:0007669"/>
    <property type="project" value="TreeGrafter"/>
</dbReference>
<comment type="caution">
    <text evidence="3">The sequence shown here is derived from an EMBL/GenBank/DDBJ whole genome shotgun (WGS) entry which is preliminary data.</text>
</comment>